<comment type="caution">
    <text evidence="1">The sequence shown here is derived from an EMBL/GenBank/DDBJ whole genome shotgun (WGS) entry which is preliminary data.</text>
</comment>
<dbReference type="AlphaFoldDB" id="A0A0M0F9N7"/>
<evidence type="ECO:0000313" key="2">
    <source>
        <dbReference type="Proteomes" id="UP000037387"/>
    </source>
</evidence>
<dbReference type="EMBL" id="ATNL01000007">
    <property type="protein sequence ID" value="KON74087.1"/>
    <property type="molecule type" value="Genomic_DNA"/>
</dbReference>
<sequence length="50" mass="5600">MSYEAPKISRVGSVRGLTLGLDSWQEWEDEVYFWGQKIPLPGTGEGNDLS</sequence>
<proteinExistence type="predicted"/>
<name>A0A0M0F9N7_CELCE</name>
<dbReference type="NCBIfam" id="NF033521">
    <property type="entry name" value="lasso_leader_L3"/>
    <property type="match status" value="1"/>
</dbReference>
<dbReference type="Proteomes" id="UP000037387">
    <property type="component" value="Unassembled WGS sequence"/>
</dbReference>
<dbReference type="RefSeq" id="WP_144425507.1">
    <property type="nucleotide sequence ID" value="NZ_KQ435289.1"/>
</dbReference>
<organism evidence="1 2">
    <name type="scientific">Cellulosimicrobium cellulans F16</name>
    <dbReference type="NCBI Taxonomy" id="1350482"/>
    <lineage>
        <taxon>Bacteria</taxon>
        <taxon>Bacillati</taxon>
        <taxon>Actinomycetota</taxon>
        <taxon>Actinomycetes</taxon>
        <taxon>Micrococcales</taxon>
        <taxon>Promicromonosporaceae</taxon>
        <taxon>Cellulosimicrobium</taxon>
    </lineage>
</organism>
<keyword evidence="2" id="KW-1185">Reference proteome</keyword>
<reference evidence="1 2" key="1">
    <citation type="journal article" date="2015" name="Sci. Rep.">
        <title>Functional and structural properties of a novel cellulosome-like multienzyme complex: efficient glycoside hydrolysis of water-insoluble 7-xylosyl-10-deacetylpaclitaxel.</title>
        <authorList>
            <person name="Dou T.Y."/>
            <person name="Luan H.W."/>
            <person name="Ge G.B."/>
            <person name="Dong M.M."/>
            <person name="Zou H.F."/>
            <person name="He Y.Q."/>
            <person name="Cui P."/>
            <person name="Wang J.Y."/>
            <person name="Hao D.C."/>
            <person name="Yang S.L."/>
            <person name="Yang L."/>
        </authorList>
    </citation>
    <scope>NUCLEOTIDE SEQUENCE [LARGE SCALE GENOMIC DNA]</scope>
    <source>
        <strain evidence="1 2">F16</strain>
    </source>
</reference>
<accession>A0A0M0F9N7</accession>
<evidence type="ECO:0008006" key="3">
    <source>
        <dbReference type="Google" id="ProtNLM"/>
    </source>
</evidence>
<gene>
    <name evidence="1" type="ORF">M768_08255</name>
</gene>
<evidence type="ECO:0000313" key="1">
    <source>
        <dbReference type="EMBL" id="KON74087.1"/>
    </source>
</evidence>
<protein>
    <recommendedName>
        <fullName evidence="3">Lasso RiPP family leader peptide-containing protein</fullName>
    </recommendedName>
</protein>